<evidence type="ECO:0000313" key="2">
    <source>
        <dbReference type="EMBL" id="JAD40165.1"/>
    </source>
</evidence>
<reference evidence="2" key="2">
    <citation type="journal article" date="2015" name="Data Brief">
        <title>Shoot transcriptome of the giant reed, Arundo donax.</title>
        <authorList>
            <person name="Barrero R.A."/>
            <person name="Guerrero F.D."/>
            <person name="Moolhuijzen P."/>
            <person name="Goolsby J.A."/>
            <person name="Tidwell J."/>
            <person name="Bellgard S.E."/>
            <person name="Bellgard M.I."/>
        </authorList>
    </citation>
    <scope>NUCLEOTIDE SEQUENCE</scope>
    <source>
        <tissue evidence="2">Shoot tissue taken approximately 20 cm above the soil surface</tissue>
    </source>
</reference>
<evidence type="ECO:0000256" key="1">
    <source>
        <dbReference type="SAM" id="MobiDB-lite"/>
    </source>
</evidence>
<dbReference type="EMBL" id="GBRH01257730">
    <property type="protein sequence ID" value="JAD40165.1"/>
    <property type="molecule type" value="Transcribed_RNA"/>
</dbReference>
<organism evidence="2">
    <name type="scientific">Arundo donax</name>
    <name type="common">Giant reed</name>
    <name type="synonym">Donax arundinaceus</name>
    <dbReference type="NCBI Taxonomy" id="35708"/>
    <lineage>
        <taxon>Eukaryota</taxon>
        <taxon>Viridiplantae</taxon>
        <taxon>Streptophyta</taxon>
        <taxon>Embryophyta</taxon>
        <taxon>Tracheophyta</taxon>
        <taxon>Spermatophyta</taxon>
        <taxon>Magnoliopsida</taxon>
        <taxon>Liliopsida</taxon>
        <taxon>Poales</taxon>
        <taxon>Poaceae</taxon>
        <taxon>PACMAD clade</taxon>
        <taxon>Arundinoideae</taxon>
        <taxon>Arundineae</taxon>
        <taxon>Arundo</taxon>
    </lineage>
</organism>
<name>A0A0A8ZTT3_ARUDO</name>
<protein>
    <submittedName>
        <fullName evidence="2">Uncharacterized protein</fullName>
    </submittedName>
</protein>
<reference evidence="2" key="1">
    <citation type="submission" date="2014-09" db="EMBL/GenBank/DDBJ databases">
        <authorList>
            <person name="Magalhaes I.L.F."/>
            <person name="Oliveira U."/>
            <person name="Santos F.R."/>
            <person name="Vidigal T.H.D.A."/>
            <person name="Brescovit A.D."/>
            <person name="Santos A.J."/>
        </authorList>
    </citation>
    <scope>NUCLEOTIDE SEQUENCE</scope>
    <source>
        <tissue evidence="2">Shoot tissue taken approximately 20 cm above the soil surface</tissue>
    </source>
</reference>
<feature type="compositionally biased region" description="Polar residues" evidence="1">
    <location>
        <begin position="8"/>
        <end position="19"/>
    </location>
</feature>
<dbReference type="AlphaFoldDB" id="A0A0A8ZTT3"/>
<feature type="region of interest" description="Disordered" evidence="1">
    <location>
        <begin position="1"/>
        <end position="25"/>
    </location>
</feature>
<accession>A0A0A8ZTT3</accession>
<proteinExistence type="predicted"/>
<sequence length="43" mass="4674">MGGEKTKSGSVALSVSTSEEMVEHEVQLCSRSERLVVHKEQGN</sequence>